<evidence type="ECO:0000313" key="1">
    <source>
        <dbReference type="EMBL" id="SHE53428.1"/>
    </source>
</evidence>
<evidence type="ECO:0000313" key="2">
    <source>
        <dbReference type="Proteomes" id="UP000184295"/>
    </source>
</evidence>
<dbReference type="AlphaFoldDB" id="A0A1M4U9U5"/>
<name>A0A1M4U9U5_9ACTN</name>
<dbReference type="EMBL" id="FQUL01000009">
    <property type="protein sequence ID" value="SHE53428.1"/>
    <property type="molecule type" value="Genomic_DNA"/>
</dbReference>
<protein>
    <submittedName>
        <fullName evidence="1">Uncharacterized protein</fullName>
    </submittedName>
</protein>
<sequence>MLRFARKVSTTCLPLEDFMGLRGHLVELAPLGVPAVVARA</sequence>
<accession>A0A1M4U9U5</accession>
<gene>
    <name evidence="1" type="ORF">SAMN02745225_00889</name>
</gene>
<proteinExistence type="predicted"/>
<reference evidence="2" key="1">
    <citation type="submission" date="2016-11" db="EMBL/GenBank/DDBJ databases">
        <authorList>
            <person name="Varghese N."/>
            <person name="Submissions S."/>
        </authorList>
    </citation>
    <scope>NUCLEOTIDE SEQUENCE [LARGE SCALE GENOMIC DNA]</scope>
    <source>
        <strain evidence="2">DSM 19514</strain>
    </source>
</reference>
<organism evidence="1 2">
    <name type="scientific">Ferrithrix thermotolerans DSM 19514</name>
    <dbReference type="NCBI Taxonomy" id="1121881"/>
    <lineage>
        <taxon>Bacteria</taxon>
        <taxon>Bacillati</taxon>
        <taxon>Actinomycetota</taxon>
        <taxon>Acidimicrobiia</taxon>
        <taxon>Acidimicrobiales</taxon>
        <taxon>Acidimicrobiaceae</taxon>
        <taxon>Ferrithrix</taxon>
    </lineage>
</organism>
<dbReference type="Proteomes" id="UP000184295">
    <property type="component" value="Unassembled WGS sequence"/>
</dbReference>
<keyword evidence="2" id="KW-1185">Reference proteome</keyword>